<dbReference type="InterPro" id="IPR036465">
    <property type="entry name" value="vWFA_dom_sf"/>
</dbReference>
<keyword evidence="11" id="KW-1185">Reference proteome</keyword>
<proteinExistence type="inferred from homology"/>
<feature type="chain" id="PRO_5026704777" evidence="8">
    <location>
        <begin position="21"/>
        <end position="856"/>
    </location>
</feature>
<accession>A0A6J2VJY0</accession>
<keyword evidence="7" id="KW-0325">Glycoprotein</keyword>
<dbReference type="GeneID" id="115813747"/>
<dbReference type="PANTHER" id="PTHR10338:SF119">
    <property type="entry name" value="INTER-ALPHA-TRYPSIN INHIBITOR HEAVY CHAIN H4"/>
    <property type="match status" value="1"/>
</dbReference>
<dbReference type="OrthoDB" id="299997at2759"/>
<dbReference type="Pfam" id="PF00092">
    <property type="entry name" value="VWA"/>
    <property type="match status" value="1"/>
</dbReference>
<dbReference type="GO" id="GO:0005576">
    <property type="term" value="C:extracellular region"/>
    <property type="evidence" value="ECO:0007669"/>
    <property type="project" value="UniProtKB-SubCell"/>
</dbReference>
<evidence type="ECO:0000256" key="7">
    <source>
        <dbReference type="ARBA" id="ARBA00023180"/>
    </source>
</evidence>
<evidence type="ECO:0000313" key="11">
    <source>
        <dbReference type="Proteomes" id="UP000504632"/>
    </source>
</evidence>
<dbReference type="InterPro" id="IPR002035">
    <property type="entry name" value="VWF_A"/>
</dbReference>
<feature type="signal peptide" evidence="8">
    <location>
        <begin position="1"/>
        <end position="20"/>
    </location>
</feature>
<dbReference type="RefSeq" id="XP_030632212.1">
    <property type="nucleotide sequence ID" value="XM_030776352.1"/>
</dbReference>
<evidence type="ECO:0000256" key="3">
    <source>
        <dbReference type="ARBA" id="ARBA00022525"/>
    </source>
</evidence>
<dbReference type="PROSITE" id="PS51468">
    <property type="entry name" value="VIT"/>
    <property type="match status" value="1"/>
</dbReference>
<evidence type="ECO:0000259" key="9">
    <source>
        <dbReference type="PROSITE" id="PS50234"/>
    </source>
</evidence>
<dbReference type="AlphaFoldDB" id="A0A6J2VJY0"/>
<keyword evidence="6" id="KW-0722">Serine protease inhibitor</keyword>
<dbReference type="InParanoid" id="A0A6J2VJY0"/>
<dbReference type="GO" id="GO:0004867">
    <property type="term" value="F:serine-type endopeptidase inhibitor activity"/>
    <property type="evidence" value="ECO:0007669"/>
    <property type="project" value="UniProtKB-KW"/>
</dbReference>
<evidence type="ECO:0000256" key="2">
    <source>
        <dbReference type="ARBA" id="ARBA00010158"/>
    </source>
</evidence>
<dbReference type="Pfam" id="PF08487">
    <property type="entry name" value="VIT"/>
    <property type="match status" value="1"/>
</dbReference>
<dbReference type="SMART" id="SM00609">
    <property type="entry name" value="VIT"/>
    <property type="match status" value="1"/>
</dbReference>
<feature type="domain" description="VIT" evidence="10">
    <location>
        <begin position="15"/>
        <end position="144"/>
    </location>
</feature>
<evidence type="ECO:0000256" key="6">
    <source>
        <dbReference type="ARBA" id="ARBA00022900"/>
    </source>
</evidence>
<organism evidence="11 12">
    <name type="scientific">Chanos chanos</name>
    <name type="common">Milkfish</name>
    <name type="synonym">Mugil chanos</name>
    <dbReference type="NCBI Taxonomy" id="29144"/>
    <lineage>
        <taxon>Eukaryota</taxon>
        <taxon>Metazoa</taxon>
        <taxon>Chordata</taxon>
        <taxon>Craniata</taxon>
        <taxon>Vertebrata</taxon>
        <taxon>Euteleostomi</taxon>
        <taxon>Actinopterygii</taxon>
        <taxon>Neopterygii</taxon>
        <taxon>Teleostei</taxon>
        <taxon>Ostariophysi</taxon>
        <taxon>Gonorynchiformes</taxon>
        <taxon>Chanidae</taxon>
        <taxon>Chanos</taxon>
    </lineage>
</organism>
<dbReference type="FunFam" id="3.40.50.410:FF:000013">
    <property type="entry name" value="inter-alpha-trypsin inhibitor heavy chain H2"/>
    <property type="match status" value="1"/>
</dbReference>
<dbReference type="SUPFAM" id="SSF53300">
    <property type="entry name" value="vWA-like"/>
    <property type="match status" value="1"/>
</dbReference>
<dbReference type="Proteomes" id="UP000504632">
    <property type="component" value="Chromosome 6"/>
</dbReference>
<reference evidence="12" key="1">
    <citation type="submission" date="2025-08" db="UniProtKB">
        <authorList>
            <consortium name="RefSeq"/>
        </authorList>
    </citation>
    <scope>IDENTIFICATION</scope>
</reference>
<dbReference type="Gene3D" id="3.40.50.410">
    <property type="entry name" value="von Willebrand factor, type A domain"/>
    <property type="match status" value="1"/>
</dbReference>
<dbReference type="SMART" id="SM00327">
    <property type="entry name" value="VWA"/>
    <property type="match status" value="1"/>
</dbReference>
<dbReference type="PANTHER" id="PTHR10338">
    <property type="entry name" value="INTER-ALPHA-TRYPSIN INHIBITOR HEAVY CHAIN FAMILY MEMBER"/>
    <property type="match status" value="1"/>
</dbReference>
<comment type="subcellular location">
    <subcellularLocation>
        <location evidence="1">Secreted</location>
    </subcellularLocation>
</comment>
<evidence type="ECO:0000256" key="8">
    <source>
        <dbReference type="SAM" id="SignalP"/>
    </source>
</evidence>
<evidence type="ECO:0000256" key="4">
    <source>
        <dbReference type="ARBA" id="ARBA00022690"/>
    </source>
</evidence>
<evidence type="ECO:0000259" key="10">
    <source>
        <dbReference type="PROSITE" id="PS51468"/>
    </source>
</evidence>
<keyword evidence="3" id="KW-0964">Secreted</keyword>
<evidence type="ECO:0000313" key="12">
    <source>
        <dbReference type="RefSeq" id="XP_030632212.1"/>
    </source>
</evidence>
<dbReference type="CDD" id="cd01461">
    <property type="entry name" value="vWA_interalpha_trypsin_inhibitor"/>
    <property type="match status" value="1"/>
</dbReference>
<protein>
    <submittedName>
        <fullName evidence="12">Inter-alpha-trypsin inhibitor heavy chain H3</fullName>
    </submittedName>
</protein>
<dbReference type="InterPro" id="IPR013694">
    <property type="entry name" value="VIT"/>
</dbReference>
<comment type="similarity">
    <text evidence="2">Belongs to the ITIH family.</text>
</comment>
<sequence>MDRALIWLSLVSFFLASVTSEPKAKQQNVDIYSFHINSTVTSRYAITVITSRVANSLDESQEVHFQVKIPKNAFISKFRMTIEGKTYDGIVKQKEEAQQQYSQAVSRGQSAGLVSSVGRTLEEFKTSVTVAALSKVTFELTYEELLKRRLGKYELLINAQPTQPVADFKIDVYIHENRGISFLEVKGGLSTNELTNAITTTRSGPESWVRFYPTREQQKQCEGCGENGLNGDLIIMYDVERSKSKGELRTSQGYFVHYFAPTDVQRIPKNVVFVIDRSGSMQGRKIAQTRLAMLTILGDLSEDDHFGIIIFNGQVDSWKPELLKATQSNVEDAKQFVRQITARGSTDINAAVLKGVEMINRHPQEDSASILILLTDGDPTTGVTNTDKIQNNVKKAIQGKFPLYCLGFGFDVNFEFLKKMAMENDGVARRIYDDSDADQQLQGFYEEVATPLLTDIHISYTGAANVTQTNFSQYYNGSEIVVAGQLTDNSLDLFTNEITATSKSKRMEYHDTIDPTIHSNLPGFEDFIGRLWAYLTVKQLLEKELILKGQEKEAVRKEALDLSLKYDFVTPLTSMVVTKPQEEDIQVAHKPKETGLTEEELEIELFLSENTRGFYFTKPKDRKAPGRNVQPRRWIQNVSPTTTVLNASPVRFLIQAQDQSEPLCYDIPASQRLRLLQDPSSDFSMNGELIESGGTGFSQITIHYKTDLHMTLRTSEIIFSEGQNAVKFLWNQEPTNHETDSVSLILRNKEMDVSMGNTRVVILLHEQDGNSFLWPAVRQRPSTTTLPGLFGTLPVAYTTVTQSRSPKLKIQGQEVRVSKNRATDYSIHSAPRVGCWLVPFQVAMQGELSDFTVPSL</sequence>
<dbReference type="InterPro" id="IPR050934">
    <property type="entry name" value="ITIH"/>
</dbReference>
<gene>
    <name evidence="12" type="primary">LOC115813747</name>
</gene>
<keyword evidence="5 8" id="KW-0732">Signal</keyword>
<evidence type="ECO:0000256" key="1">
    <source>
        <dbReference type="ARBA" id="ARBA00004613"/>
    </source>
</evidence>
<feature type="domain" description="VWFA" evidence="9">
    <location>
        <begin position="270"/>
        <end position="448"/>
    </location>
</feature>
<name>A0A6J2VJY0_CHACN</name>
<dbReference type="PROSITE" id="PS50234">
    <property type="entry name" value="VWFA"/>
    <property type="match status" value="1"/>
</dbReference>
<keyword evidence="4" id="KW-0646">Protease inhibitor</keyword>
<evidence type="ECO:0000256" key="5">
    <source>
        <dbReference type="ARBA" id="ARBA00022729"/>
    </source>
</evidence>